<accession>A0A0F5HQQ1</accession>
<evidence type="ECO:0000313" key="2">
    <source>
        <dbReference type="Proteomes" id="UP000031563"/>
    </source>
</evidence>
<name>A0A0F5HKS1_BACTR</name>
<evidence type="ECO:0000313" key="1">
    <source>
        <dbReference type="EMBL" id="KKB35370.1"/>
    </source>
</evidence>
<proteinExistence type="predicted"/>
<comment type="caution">
    <text evidence="1">The sequence shown here is derived from an EMBL/GenBank/DDBJ whole genome shotgun (WGS) entry which is preliminary data.</text>
</comment>
<dbReference type="Proteomes" id="UP000031563">
    <property type="component" value="Unassembled WGS sequence"/>
</dbReference>
<gene>
    <name evidence="1" type="ORF">QY95_03504</name>
</gene>
<reference evidence="1" key="1">
    <citation type="submission" date="2015-02" db="EMBL/GenBank/DDBJ databases">
        <title>Genome Assembly of Bacillaceae bacterium MTCC 8252.</title>
        <authorList>
            <person name="Verma A."/>
            <person name="Khatri I."/>
            <person name="Mual P."/>
            <person name="Subramanian S."/>
            <person name="Krishnamurthi S."/>
        </authorList>
    </citation>
    <scope>NUCLEOTIDE SEQUENCE [LARGE SCALE GENOMIC DNA]</scope>
    <source>
        <strain evidence="1">MTCC 8252</strain>
    </source>
</reference>
<accession>A0A0F5HKS1</accession>
<dbReference type="EMBL" id="JWIR02000073">
    <property type="protein sequence ID" value="KKB35370.1"/>
    <property type="molecule type" value="Genomic_DNA"/>
</dbReference>
<protein>
    <submittedName>
        <fullName evidence="1">Uncharacterized protein</fullName>
    </submittedName>
</protein>
<dbReference type="STRING" id="1221996.QY95_03504"/>
<sequence length="42" mass="4884">MIQKLLNHSGQAEMLRYIGMINGLRIGVGRKRALSLWKRRAF</sequence>
<dbReference type="AlphaFoldDB" id="A0A0F5HKS1"/>
<keyword evidence="2" id="KW-1185">Reference proteome</keyword>
<organism evidence="1 2">
    <name type="scientific">Bacillus thermotolerans</name>
    <name type="common">Quasibacillus thermotolerans</name>
    <dbReference type="NCBI Taxonomy" id="1221996"/>
    <lineage>
        <taxon>Bacteria</taxon>
        <taxon>Bacillati</taxon>
        <taxon>Bacillota</taxon>
        <taxon>Bacilli</taxon>
        <taxon>Bacillales</taxon>
        <taxon>Bacillaceae</taxon>
        <taxon>Bacillus</taxon>
    </lineage>
</organism>